<keyword evidence="2" id="KW-1185">Reference proteome</keyword>
<dbReference type="STRING" id="454006.SAMN05421825_3453"/>
<dbReference type="EMBL" id="FNBH01000004">
    <property type="protein sequence ID" value="SDG47478.1"/>
    <property type="molecule type" value="Genomic_DNA"/>
</dbReference>
<sequence length="153" mass="18782">MVYQLLREQFLECSLDEAWQFFSSPYNLPRISPPEMDFRIVSNLQNDKIYEGLKIDYTVRPLFHIKLKWKSEIRGYRSHQSFIDYQLRGPYKFWSHYHEFIPSNDGVLMRDILRYEVPFGIFGDFINFILIRRTLDYIFDYRRDVINELFNKK</sequence>
<dbReference type="AlphaFoldDB" id="A0A1G7UJF5"/>
<dbReference type="OrthoDB" id="9793552at2"/>
<reference evidence="2" key="1">
    <citation type="submission" date="2016-10" db="EMBL/GenBank/DDBJ databases">
        <authorList>
            <person name="Varghese N."/>
            <person name="Submissions S."/>
        </authorList>
    </citation>
    <scope>NUCLEOTIDE SEQUENCE [LARGE SCALE GENOMIC DNA]</scope>
    <source>
        <strain evidence="2">DSM 19684</strain>
    </source>
</reference>
<dbReference type="InterPro" id="IPR023393">
    <property type="entry name" value="START-like_dom_sf"/>
</dbReference>
<accession>A0A1G7UJF5</accession>
<dbReference type="Proteomes" id="UP000199203">
    <property type="component" value="Unassembled WGS sequence"/>
</dbReference>
<gene>
    <name evidence="1" type="ORF">SAMN05421825_3453</name>
</gene>
<dbReference type="Gene3D" id="3.30.530.20">
    <property type="match status" value="1"/>
</dbReference>
<evidence type="ECO:0000313" key="2">
    <source>
        <dbReference type="Proteomes" id="UP000199203"/>
    </source>
</evidence>
<organism evidence="1 2">
    <name type="scientific">Epilithonimonas hungarica</name>
    <dbReference type="NCBI Taxonomy" id="454006"/>
    <lineage>
        <taxon>Bacteria</taxon>
        <taxon>Pseudomonadati</taxon>
        <taxon>Bacteroidota</taxon>
        <taxon>Flavobacteriia</taxon>
        <taxon>Flavobacteriales</taxon>
        <taxon>Weeksellaceae</taxon>
        <taxon>Chryseobacterium group</taxon>
        <taxon>Epilithonimonas</taxon>
    </lineage>
</organism>
<dbReference type="SUPFAM" id="SSF55961">
    <property type="entry name" value="Bet v1-like"/>
    <property type="match status" value="1"/>
</dbReference>
<dbReference type="RefSeq" id="WP_089874656.1">
    <property type="nucleotide sequence ID" value="NZ_FNBH01000004.1"/>
</dbReference>
<proteinExistence type="predicted"/>
<name>A0A1G7UJF5_9FLAO</name>
<evidence type="ECO:0000313" key="1">
    <source>
        <dbReference type="EMBL" id="SDG47478.1"/>
    </source>
</evidence>
<dbReference type="CDD" id="cd07820">
    <property type="entry name" value="SRPBCC_3"/>
    <property type="match status" value="1"/>
</dbReference>
<protein>
    <submittedName>
        <fullName evidence="1">Ligand-binding SRPBCC domain-containing protein</fullName>
    </submittedName>
</protein>